<dbReference type="AlphaFoldDB" id="A0AAV8TDN5"/>
<gene>
    <name evidence="1" type="ORF">K2173_010381</name>
</gene>
<evidence type="ECO:0000313" key="2">
    <source>
        <dbReference type="Proteomes" id="UP001159364"/>
    </source>
</evidence>
<evidence type="ECO:0000313" key="1">
    <source>
        <dbReference type="EMBL" id="KAJ8764916.1"/>
    </source>
</evidence>
<reference evidence="1 2" key="1">
    <citation type="submission" date="2021-09" db="EMBL/GenBank/DDBJ databases">
        <title>Genomic insights and catalytic innovation underlie evolution of tropane alkaloids biosynthesis.</title>
        <authorList>
            <person name="Wang Y.-J."/>
            <person name="Tian T."/>
            <person name="Huang J.-P."/>
            <person name="Huang S.-X."/>
        </authorList>
    </citation>
    <scope>NUCLEOTIDE SEQUENCE [LARGE SCALE GENOMIC DNA]</scope>
    <source>
        <strain evidence="1">KIB-2018</strain>
        <tissue evidence="1">Leaf</tissue>
    </source>
</reference>
<comment type="caution">
    <text evidence="1">The sequence shown here is derived from an EMBL/GenBank/DDBJ whole genome shotgun (WGS) entry which is preliminary data.</text>
</comment>
<organism evidence="1 2">
    <name type="scientific">Erythroxylum novogranatense</name>
    <dbReference type="NCBI Taxonomy" id="1862640"/>
    <lineage>
        <taxon>Eukaryota</taxon>
        <taxon>Viridiplantae</taxon>
        <taxon>Streptophyta</taxon>
        <taxon>Embryophyta</taxon>
        <taxon>Tracheophyta</taxon>
        <taxon>Spermatophyta</taxon>
        <taxon>Magnoliopsida</taxon>
        <taxon>eudicotyledons</taxon>
        <taxon>Gunneridae</taxon>
        <taxon>Pentapetalae</taxon>
        <taxon>rosids</taxon>
        <taxon>fabids</taxon>
        <taxon>Malpighiales</taxon>
        <taxon>Erythroxylaceae</taxon>
        <taxon>Erythroxylum</taxon>
    </lineage>
</organism>
<protein>
    <submittedName>
        <fullName evidence="1">Uncharacterized protein</fullName>
    </submittedName>
</protein>
<dbReference type="Proteomes" id="UP001159364">
    <property type="component" value="Linkage Group LG05"/>
</dbReference>
<sequence length="86" mass="10121">MLTLSNVDLDLRDSYYYLTNPRNATTTIFSLFCLALSAYHRSLRLRVTTCVDHWLLNTKSNKSTPCQLHGPRYCHHFKETREEIDN</sequence>
<accession>A0AAV8TDN5</accession>
<keyword evidence="2" id="KW-1185">Reference proteome</keyword>
<proteinExistence type="predicted"/>
<name>A0AAV8TDN5_9ROSI</name>
<dbReference type="EMBL" id="JAIWQS010000005">
    <property type="protein sequence ID" value="KAJ8764916.1"/>
    <property type="molecule type" value="Genomic_DNA"/>
</dbReference>